<gene>
    <name evidence="2" type="ORF">OS493_004788</name>
</gene>
<dbReference type="Proteomes" id="UP001163046">
    <property type="component" value="Unassembled WGS sequence"/>
</dbReference>
<dbReference type="EMBL" id="MU826351">
    <property type="protein sequence ID" value="KAJ7381188.1"/>
    <property type="molecule type" value="Genomic_DNA"/>
</dbReference>
<feature type="region of interest" description="Disordered" evidence="1">
    <location>
        <begin position="73"/>
        <end position="94"/>
    </location>
</feature>
<proteinExistence type="predicted"/>
<reference evidence="2" key="1">
    <citation type="submission" date="2023-01" db="EMBL/GenBank/DDBJ databases">
        <title>Genome assembly of the deep-sea coral Lophelia pertusa.</title>
        <authorList>
            <person name="Herrera S."/>
            <person name="Cordes E."/>
        </authorList>
    </citation>
    <scope>NUCLEOTIDE SEQUENCE</scope>
    <source>
        <strain evidence="2">USNM1676648</strain>
        <tissue evidence="2">Polyp</tissue>
    </source>
</reference>
<organism evidence="2 3">
    <name type="scientific">Desmophyllum pertusum</name>
    <dbReference type="NCBI Taxonomy" id="174260"/>
    <lineage>
        <taxon>Eukaryota</taxon>
        <taxon>Metazoa</taxon>
        <taxon>Cnidaria</taxon>
        <taxon>Anthozoa</taxon>
        <taxon>Hexacorallia</taxon>
        <taxon>Scleractinia</taxon>
        <taxon>Caryophylliina</taxon>
        <taxon>Caryophylliidae</taxon>
        <taxon>Desmophyllum</taxon>
    </lineage>
</organism>
<evidence type="ECO:0000313" key="3">
    <source>
        <dbReference type="Proteomes" id="UP001163046"/>
    </source>
</evidence>
<comment type="caution">
    <text evidence="2">The sequence shown here is derived from an EMBL/GenBank/DDBJ whole genome shotgun (WGS) entry which is preliminary data.</text>
</comment>
<name>A0A9W9ZIE5_9CNID</name>
<protein>
    <submittedName>
        <fullName evidence="2">Uncharacterized protein</fullName>
    </submittedName>
</protein>
<keyword evidence="3" id="KW-1185">Reference proteome</keyword>
<accession>A0A9W9ZIE5</accession>
<dbReference type="AlphaFoldDB" id="A0A9W9ZIE5"/>
<evidence type="ECO:0000313" key="2">
    <source>
        <dbReference type="EMBL" id="KAJ7381188.1"/>
    </source>
</evidence>
<evidence type="ECO:0000256" key="1">
    <source>
        <dbReference type="SAM" id="MobiDB-lite"/>
    </source>
</evidence>
<sequence>MAVSVCGPHGQRAVRRVGLVPSLEAESVIALSLLMEDKTALGTPVMGKVASLRHVLVLSMEGGQRIHLGAHAQSQPTVFKASRNEPEPVPILPR</sequence>